<dbReference type="EMBL" id="BTGU01000072">
    <property type="protein sequence ID" value="GMN57755.1"/>
    <property type="molecule type" value="Genomic_DNA"/>
</dbReference>
<evidence type="ECO:0000313" key="2">
    <source>
        <dbReference type="Proteomes" id="UP001187192"/>
    </source>
</evidence>
<protein>
    <submittedName>
        <fullName evidence="1">Uncharacterized protein</fullName>
    </submittedName>
</protein>
<sequence>MVNHDVELEKVRLPSLALEFGFDEASTNKCFDRLLSSTVIRGTK</sequence>
<keyword evidence="2" id="KW-1185">Reference proteome</keyword>
<comment type="caution">
    <text evidence="1">The sequence shown here is derived from an EMBL/GenBank/DDBJ whole genome shotgun (WGS) entry which is preliminary data.</text>
</comment>
<evidence type="ECO:0000313" key="1">
    <source>
        <dbReference type="EMBL" id="GMN57755.1"/>
    </source>
</evidence>
<dbReference type="AlphaFoldDB" id="A0AA88IYR6"/>
<accession>A0AA88IYR6</accession>
<dbReference type="Proteomes" id="UP001187192">
    <property type="component" value="Unassembled WGS sequence"/>
</dbReference>
<organism evidence="1 2">
    <name type="scientific">Ficus carica</name>
    <name type="common">Common fig</name>
    <dbReference type="NCBI Taxonomy" id="3494"/>
    <lineage>
        <taxon>Eukaryota</taxon>
        <taxon>Viridiplantae</taxon>
        <taxon>Streptophyta</taxon>
        <taxon>Embryophyta</taxon>
        <taxon>Tracheophyta</taxon>
        <taxon>Spermatophyta</taxon>
        <taxon>Magnoliopsida</taxon>
        <taxon>eudicotyledons</taxon>
        <taxon>Gunneridae</taxon>
        <taxon>Pentapetalae</taxon>
        <taxon>rosids</taxon>
        <taxon>fabids</taxon>
        <taxon>Rosales</taxon>
        <taxon>Moraceae</taxon>
        <taxon>Ficeae</taxon>
        <taxon>Ficus</taxon>
    </lineage>
</organism>
<reference evidence="1" key="1">
    <citation type="submission" date="2023-07" db="EMBL/GenBank/DDBJ databases">
        <title>draft genome sequence of fig (Ficus carica).</title>
        <authorList>
            <person name="Takahashi T."/>
            <person name="Nishimura K."/>
        </authorList>
    </citation>
    <scope>NUCLEOTIDE SEQUENCE</scope>
</reference>
<name>A0AA88IYR6_FICCA</name>
<gene>
    <name evidence="1" type="ORF">TIFTF001_026860</name>
</gene>
<proteinExistence type="predicted"/>